<dbReference type="Proteomes" id="UP000636709">
    <property type="component" value="Unassembled WGS sequence"/>
</dbReference>
<dbReference type="InterPro" id="IPR013083">
    <property type="entry name" value="Znf_RING/FYVE/PHD"/>
</dbReference>
<dbReference type="PROSITE" id="PS50089">
    <property type="entry name" value="ZF_RING_2"/>
    <property type="match status" value="1"/>
</dbReference>
<evidence type="ECO:0000256" key="2">
    <source>
        <dbReference type="ARBA" id="ARBA00022771"/>
    </source>
</evidence>
<dbReference type="GO" id="GO:0061630">
    <property type="term" value="F:ubiquitin protein ligase activity"/>
    <property type="evidence" value="ECO:0007669"/>
    <property type="project" value="TreeGrafter"/>
</dbReference>
<comment type="caution">
    <text evidence="7">The sequence shown here is derived from an EMBL/GenBank/DDBJ whole genome shotgun (WGS) entry which is preliminary data.</text>
</comment>
<sequence length="241" mass="25939">MIPTTSGAADGGELTKEMFINTGPRETKHRGMAEETTTTTECAICLEDFEFGDRLSLMPCSHTFHVGCLAEWLAIRRLCPCCRRALSGEGDRRQEPVVVSHDAPAPLITTTTTAVAEAATANQGGEQGRRSKRTRHLNKRLLGPEWDAGDLARPIVSGSGAAAGGEVTQDMHRHGAEREEAPENGRGEHHVAGVPLLPRRLGVRQHAERDAVLAQVPRRLPGQVAGAKPPVPMLPPRAACY</sequence>
<organism evidence="7 8">
    <name type="scientific">Digitaria exilis</name>
    <dbReference type="NCBI Taxonomy" id="1010633"/>
    <lineage>
        <taxon>Eukaryota</taxon>
        <taxon>Viridiplantae</taxon>
        <taxon>Streptophyta</taxon>
        <taxon>Embryophyta</taxon>
        <taxon>Tracheophyta</taxon>
        <taxon>Spermatophyta</taxon>
        <taxon>Magnoliopsida</taxon>
        <taxon>Liliopsida</taxon>
        <taxon>Poales</taxon>
        <taxon>Poaceae</taxon>
        <taxon>PACMAD clade</taxon>
        <taxon>Panicoideae</taxon>
        <taxon>Panicodae</taxon>
        <taxon>Paniceae</taxon>
        <taxon>Anthephorinae</taxon>
        <taxon>Digitaria</taxon>
    </lineage>
</organism>
<keyword evidence="3" id="KW-0862">Zinc</keyword>
<evidence type="ECO:0000313" key="7">
    <source>
        <dbReference type="EMBL" id="KAF8664706.1"/>
    </source>
</evidence>
<gene>
    <name evidence="7" type="ORF">HU200_054423</name>
</gene>
<keyword evidence="2 4" id="KW-0863">Zinc-finger</keyword>
<name>A0A835E5H9_9POAL</name>
<dbReference type="GO" id="GO:0008270">
    <property type="term" value="F:zinc ion binding"/>
    <property type="evidence" value="ECO:0007669"/>
    <property type="project" value="UniProtKB-KW"/>
</dbReference>
<evidence type="ECO:0000256" key="3">
    <source>
        <dbReference type="ARBA" id="ARBA00022833"/>
    </source>
</evidence>
<protein>
    <recommendedName>
        <fullName evidence="6">RING-type domain-containing protein</fullName>
    </recommendedName>
</protein>
<evidence type="ECO:0000259" key="6">
    <source>
        <dbReference type="PROSITE" id="PS50089"/>
    </source>
</evidence>
<dbReference type="SMART" id="SM00184">
    <property type="entry name" value="RING"/>
    <property type="match status" value="1"/>
</dbReference>
<keyword evidence="1" id="KW-0479">Metal-binding</keyword>
<keyword evidence="8" id="KW-1185">Reference proteome</keyword>
<dbReference type="Pfam" id="PF13639">
    <property type="entry name" value="zf-RING_2"/>
    <property type="match status" value="1"/>
</dbReference>
<evidence type="ECO:0000256" key="1">
    <source>
        <dbReference type="ARBA" id="ARBA00022723"/>
    </source>
</evidence>
<dbReference type="PANTHER" id="PTHR45931">
    <property type="entry name" value="SI:CH211-59O9.10"/>
    <property type="match status" value="1"/>
</dbReference>
<evidence type="ECO:0000256" key="5">
    <source>
        <dbReference type="SAM" id="MobiDB-lite"/>
    </source>
</evidence>
<evidence type="ECO:0000256" key="4">
    <source>
        <dbReference type="PROSITE-ProRule" id="PRU00175"/>
    </source>
</evidence>
<dbReference type="GO" id="GO:0006511">
    <property type="term" value="P:ubiquitin-dependent protein catabolic process"/>
    <property type="evidence" value="ECO:0007669"/>
    <property type="project" value="TreeGrafter"/>
</dbReference>
<dbReference type="OrthoDB" id="21204at2759"/>
<accession>A0A835E5H9</accession>
<dbReference type="AlphaFoldDB" id="A0A835E5H9"/>
<dbReference type="GO" id="GO:0005634">
    <property type="term" value="C:nucleus"/>
    <property type="evidence" value="ECO:0007669"/>
    <property type="project" value="TreeGrafter"/>
</dbReference>
<feature type="domain" description="RING-type" evidence="6">
    <location>
        <begin position="42"/>
        <end position="83"/>
    </location>
</feature>
<dbReference type="SUPFAM" id="SSF57850">
    <property type="entry name" value="RING/U-box"/>
    <property type="match status" value="1"/>
</dbReference>
<dbReference type="InterPro" id="IPR051834">
    <property type="entry name" value="RING_finger_E3_ligase"/>
</dbReference>
<dbReference type="PANTHER" id="PTHR45931:SF23">
    <property type="entry name" value="OS12G0134500 PROTEIN"/>
    <property type="match status" value="1"/>
</dbReference>
<evidence type="ECO:0000313" key="8">
    <source>
        <dbReference type="Proteomes" id="UP000636709"/>
    </source>
</evidence>
<dbReference type="Gene3D" id="3.30.40.10">
    <property type="entry name" value="Zinc/RING finger domain, C3HC4 (zinc finger)"/>
    <property type="match status" value="1"/>
</dbReference>
<proteinExistence type="predicted"/>
<dbReference type="InterPro" id="IPR001841">
    <property type="entry name" value="Znf_RING"/>
</dbReference>
<reference evidence="7" key="1">
    <citation type="submission" date="2020-07" db="EMBL/GenBank/DDBJ databases">
        <title>Genome sequence and genetic diversity analysis of an under-domesticated orphan crop, white fonio (Digitaria exilis).</title>
        <authorList>
            <person name="Bennetzen J.L."/>
            <person name="Chen S."/>
            <person name="Ma X."/>
            <person name="Wang X."/>
            <person name="Yssel A.E.J."/>
            <person name="Chaluvadi S.R."/>
            <person name="Johnson M."/>
            <person name="Gangashetty P."/>
            <person name="Hamidou F."/>
            <person name="Sanogo M.D."/>
            <person name="Zwaenepoel A."/>
            <person name="Wallace J."/>
            <person name="Van De Peer Y."/>
            <person name="Van Deynze A."/>
        </authorList>
    </citation>
    <scope>NUCLEOTIDE SEQUENCE</scope>
    <source>
        <tissue evidence="7">Leaves</tissue>
    </source>
</reference>
<dbReference type="CDD" id="cd16454">
    <property type="entry name" value="RING-H2_PA-TM-RING"/>
    <property type="match status" value="1"/>
</dbReference>
<dbReference type="EMBL" id="JACEFO010002347">
    <property type="protein sequence ID" value="KAF8664706.1"/>
    <property type="molecule type" value="Genomic_DNA"/>
</dbReference>
<feature type="region of interest" description="Disordered" evidence="5">
    <location>
        <begin position="1"/>
        <end position="35"/>
    </location>
</feature>